<dbReference type="PRINTS" id="PR01077">
    <property type="entry name" value="CLAUDIN"/>
</dbReference>
<comment type="subcellular location">
    <subcellularLocation>
        <location evidence="1">Cell junction</location>
        <location evidence="1">Tight junction</location>
    </subcellularLocation>
    <subcellularLocation>
        <location evidence="2">Cell membrane</location>
        <topology evidence="2">Multi-pass membrane protein</topology>
    </subcellularLocation>
</comment>
<reference evidence="12" key="1">
    <citation type="submission" date="2018-05" db="EMBL/GenBank/DDBJ databases">
        <authorList>
            <person name="Datahose"/>
        </authorList>
    </citation>
    <scope>NUCLEOTIDE SEQUENCE</scope>
</reference>
<dbReference type="Gene3D" id="1.20.140.150">
    <property type="match status" value="1"/>
</dbReference>
<organism evidence="12 13">
    <name type="scientific">Astatotilapia calliptera</name>
    <name type="common">Eastern happy</name>
    <name type="synonym">Chromis callipterus</name>
    <dbReference type="NCBI Taxonomy" id="8154"/>
    <lineage>
        <taxon>Eukaryota</taxon>
        <taxon>Metazoa</taxon>
        <taxon>Chordata</taxon>
        <taxon>Craniata</taxon>
        <taxon>Vertebrata</taxon>
        <taxon>Euteleostomi</taxon>
        <taxon>Actinopterygii</taxon>
        <taxon>Neopterygii</taxon>
        <taxon>Teleostei</taxon>
        <taxon>Neoteleostei</taxon>
        <taxon>Acanthomorphata</taxon>
        <taxon>Ovalentaria</taxon>
        <taxon>Cichlomorphae</taxon>
        <taxon>Cichliformes</taxon>
        <taxon>Cichlidae</taxon>
        <taxon>African cichlids</taxon>
        <taxon>Pseudocrenilabrinae</taxon>
        <taxon>Haplochromini</taxon>
        <taxon>Astatotilapia</taxon>
    </lineage>
</organism>
<accession>A0A3P8NVF1</accession>
<evidence type="ECO:0000256" key="11">
    <source>
        <dbReference type="SAM" id="Phobius"/>
    </source>
</evidence>
<evidence type="ECO:0000313" key="13">
    <source>
        <dbReference type="Proteomes" id="UP000265100"/>
    </source>
</evidence>
<keyword evidence="5" id="KW-1003">Cell membrane</keyword>
<dbReference type="InterPro" id="IPR006187">
    <property type="entry name" value="Claudin"/>
</dbReference>
<dbReference type="Pfam" id="PF00822">
    <property type="entry name" value="PMP22_Claudin"/>
    <property type="match status" value="1"/>
</dbReference>
<dbReference type="GO" id="GO:0005923">
    <property type="term" value="C:bicellular tight junction"/>
    <property type="evidence" value="ECO:0007669"/>
    <property type="project" value="UniProtKB-SubCell"/>
</dbReference>
<dbReference type="RefSeq" id="XP_026037522.1">
    <property type="nucleotide sequence ID" value="XM_026181737.1"/>
</dbReference>
<dbReference type="GeneID" id="113030351"/>
<evidence type="ECO:0000256" key="7">
    <source>
        <dbReference type="ARBA" id="ARBA00022949"/>
    </source>
</evidence>
<dbReference type="Proteomes" id="UP000265100">
    <property type="component" value="Chromosome 10"/>
</dbReference>
<sequence>MASMGMQMFASGLCLLGWAGVIVICLLPMWRVSSFVGTSIVTSQIFWEGIWMACVVQSTGQMQCKPYESLLALSGDMQAARALTVISITVGAAGLIMAFVGGKCTRFLDETGNGAKGKVAVVAGAVLMAAGLFCLIPTSWVAGALVKNFYSAYSDAQKREIGACLYIGWGASVLLVLGGGLFISSARPIKAHDTEKRTSVRYQVVRSYNGSNLGGSHRSRAPSAKSLPVGVDYPRPHGYEGVTSKPQQYPRPPSYQYMSEQGSKEESEKSWAPSTKSQLKKADSTKSKHSDVPSTKSQLKEAEMDTLSVKSDGEDLSSNPPKTYL</sequence>
<dbReference type="OMA" id="MGMQMLA"/>
<feature type="compositionally biased region" description="Basic and acidic residues" evidence="10">
    <location>
        <begin position="280"/>
        <end position="291"/>
    </location>
</feature>
<keyword evidence="9 11" id="KW-0472">Membrane</keyword>
<evidence type="ECO:0000256" key="8">
    <source>
        <dbReference type="ARBA" id="ARBA00022989"/>
    </source>
</evidence>
<name>A0A3P8NVF1_ASTCA</name>
<dbReference type="PANTHER" id="PTHR12002">
    <property type="entry name" value="CLAUDIN"/>
    <property type="match status" value="1"/>
</dbReference>
<evidence type="ECO:0000256" key="9">
    <source>
        <dbReference type="ARBA" id="ARBA00023136"/>
    </source>
</evidence>
<reference evidence="12" key="3">
    <citation type="submission" date="2025-09" db="UniProtKB">
        <authorList>
            <consortium name="Ensembl"/>
        </authorList>
    </citation>
    <scope>IDENTIFICATION</scope>
</reference>
<comment type="similarity">
    <text evidence="3">Belongs to the claudin family.</text>
</comment>
<feature type="compositionally biased region" description="Polar residues" evidence="10">
    <location>
        <begin position="316"/>
        <end position="325"/>
    </location>
</feature>
<evidence type="ECO:0000256" key="5">
    <source>
        <dbReference type="ARBA" id="ARBA00022475"/>
    </source>
</evidence>
<proteinExistence type="inferred from homology"/>
<dbReference type="GO" id="GO:0005886">
    <property type="term" value="C:plasma membrane"/>
    <property type="evidence" value="ECO:0007669"/>
    <property type="project" value="UniProtKB-SubCell"/>
</dbReference>
<feature type="transmembrane region" description="Helical" evidence="11">
    <location>
        <begin position="121"/>
        <end position="146"/>
    </location>
</feature>
<dbReference type="Ensembl" id="ENSACLT00000008989.2">
    <property type="protein sequence ID" value="ENSACLP00000008786.2"/>
    <property type="gene ID" value="ENSACLG00000005979.2"/>
</dbReference>
<keyword evidence="6 11" id="KW-0812">Transmembrane</keyword>
<evidence type="ECO:0000256" key="2">
    <source>
        <dbReference type="ARBA" id="ARBA00004651"/>
    </source>
</evidence>
<evidence type="ECO:0000256" key="6">
    <source>
        <dbReference type="ARBA" id="ARBA00022692"/>
    </source>
</evidence>
<dbReference type="GeneTree" id="ENSGT00940000164025"/>
<evidence type="ECO:0000256" key="10">
    <source>
        <dbReference type="SAM" id="MobiDB-lite"/>
    </source>
</evidence>
<dbReference type="FunFam" id="1.20.140.150:FF:000001">
    <property type="entry name" value="Claudin"/>
    <property type="match status" value="1"/>
</dbReference>
<evidence type="ECO:0000313" key="12">
    <source>
        <dbReference type="Ensembl" id="ENSACLP00000008786.2"/>
    </source>
</evidence>
<keyword evidence="7" id="KW-0965">Cell junction</keyword>
<feature type="transmembrane region" description="Helical" evidence="11">
    <location>
        <begin position="79"/>
        <end position="100"/>
    </location>
</feature>
<protein>
    <recommendedName>
        <fullName evidence="14">Claudin-4-like</fullName>
    </recommendedName>
</protein>
<feature type="region of interest" description="Disordered" evidence="10">
    <location>
        <begin position="211"/>
        <end position="325"/>
    </location>
</feature>
<keyword evidence="4" id="KW-0796">Tight junction</keyword>
<evidence type="ECO:0000256" key="4">
    <source>
        <dbReference type="ARBA" id="ARBA00022427"/>
    </source>
</evidence>
<dbReference type="Bgee" id="ENSACLG00000005979">
    <property type="expression patterns" value="Expressed in anal fin and 2 other cell types or tissues"/>
</dbReference>
<keyword evidence="13" id="KW-1185">Reference proteome</keyword>
<reference evidence="12" key="2">
    <citation type="submission" date="2025-08" db="UniProtKB">
        <authorList>
            <consortium name="Ensembl"/>
        </authorList>
    </citation>
    <scope>IDENTIFICATION</scope>
</reference>
<dbReference type="GO" id="GO:0005198">
    <property type="term" value="F:structural molecule activity"/>
    <property type="evidence" value="ECO:0007669"/>
    <property type="project" value="InterPro"/>
</dbReference>
<keyword evidence="8 11" id="KW-1133">Transmembrane helix</keyword>
<dbReference type="InterPro" id="IPR004031">
    <property type="entry name" value="PMP22/EMP/MP20/Claudin"/>
</dbReference>
<evidence type="ECO:0008006" key="14">
    <source>
        <dbReference type="Google" id="ProtNLM"/>
    </source>
</evidence>
<dbReference type="STRING" id="8154.ENSACLP00000008786"/>
<feature type="transmembrane region" description="Helical" evidence="11">
    <location>
        <begin position="166"/>
        <end position="186"/>
    </location>
</feature>
<evidence type="ECO:0000256" key="3">
    <source>
        <dbReference type="ARBA" id="ARBA00008295"/>
    </source>
</evidence>
<evidence type="ECO:0000256" key="1">
    <source>
        <dbReference type="ARBA" id="ARBA00004435"/>
    </source>
</evidence>
<dbReference type="AlphaFoldDB" id="A0A3P8NVF1"/>